<dbReference type="Pfam" id="PF13873">
    <property type="entry name" value="Myb_DNA-bind_5"/>
    <property type="match status" value="1"/>
</dbReference>
<gene>
    <name evidence="2" type="ORF">MGAL_10B028305</name>
</gene>
<sequence length="84" mass="9826">MEVNLISRRVVEELALLRGKFGKDETADAKNKMLEQITAEVNALGMSYWQVLTVRTKFRNLTRDGRVKIVYDKRERNRTAMCYS</sequence>
<dbReference type="EMBL" id="UYJE01004223">
    <property type="protein sequence ID" value="VDI26218.1"/>
    <property type="molecule type" value="Genomic_DNA"/>
</dbReference>
<evidence type="ECO:0000313" key="2">
    <source>
        <dbReference type="EMBL" id="VDI26218.1"/>
    </source>
</evidence>
<evidence type="ECO:0000313" key="3">
    <source>
        <dbReference type="Proteomes" id="UP000596742"/>
    </source>
</evidence>
<name>A0A8B6DYX9_MYTGA</name>
<dbReference type="Proteomes" id="UP000596742">
    <property type="component" value="Unassembled WGS sequence"/>
</dbReference>
<dbReference type="OrthoDB" id="6084270at2759"/>
<dbReference type="InterPro" id="IPR028002">
    <property type="entry name" value="Myb_DNA-bind_5"/>
</dbReference>
<protein>
    <recommendedName>
        <fullName evidence="1">Myb/SANT-like DNA-binding domain-containing protein</fullName>
    </recommendedName>
</protein>
<proteinExistence type="predicted"/>
<keyword evidence="3" id="KW-1185">Reference proteome</keyword>
<organism evidence="2 3">
    <name type="scientific">Mytilus galloprovincialis</name>
    <name type="common">Mediterranean mussel</name>
    <dbReference type="NCBI Taxonomy" id="29158"/>
    <lineage>
        <taxon>Eukaryota</taxon>
        <taxon>Metazoa</taxon>
        <taxon>Spiralia</taxon>
        <taxon>Lophotrochozoa</taxon>
        <taxon>Mollusca</taxon>
        <taxon>Bivalvia</taxon>
        <taxon>Autobranchia</taxon>
        <taxon>Pteriomorphia</taxon>
        <taxon>Mytilida</taxon>
        <taxon>Mytiloidea</taxon>
        <taxon>Mytilidae</taxon>
        <taxon>Mytilinae</taxon>
        <taxon>Mytilus</taxon>
    </lineage>
</organism>
<reference evidence="2" key="1">
    <citation type="submission" date="2018-11" db="EMBL/GenBank/DDBJ databases">
        <authorList>
            <person name="Alioto T."/>
            <person name="Alioto T."/>
        </authorList>
    </citation>
    <scope>NUCLEOTIDE SEQUENCE</scope>
</reference>
<accession>A0A8B6DYX9</accession>
<dbReference type="AlphaFoldDB" id="A0A8B6DYX9"/>
<comment type="caution">
    <text evidence="2">The sequence shown here is derived from an EMBL/GenBank/DDBJ whole genome shotgun (WGS) entry which is preliminary data.</text>
</comment>
<evidence type="ECO:0000259" key="1">
    <source>
        <dbReference type="Pfam" id="PF13873"/>
    </source>
</evidence>
<feature type="domain" description="Myb/SANT-like DNA-binding" evidence="1">
    <location>
        <begin position="2"/>
        <end position="69"/>
    </location>
</feature>